<feature type="compositionally biased region" description="Acidic residues" evidence="1">
    <location>
        <begin position="170"/>
        <end position="194"/>
    </location>
</feature>
<dbReference type="AlphaFoldDB" id="A0A2T3FUZ4"/>
<evidence type="ECO:0000313" key="3">
    <source>
        <dbReference type="Proteomes" id="UP000241048"/>
    </source>
</evidence>
<dbReference type="Gene3D" id="2.40.50.140">
    <property type="entry name" value="Nucleic acid-binding proteins"/>
    <property type="match status" value="1"/>
</dbReference>
<dbReference type="Pfam" id="PF10991">
    <property type="entry name" value="Enc34_ssDNA-bd"/>
    <property type="match status" value="1"/>
</dbReference>
<accession>A0A2T3FUZ4</accession>
<reference evidence="2 3" key="1">
    <citation type="submission" date="2018-03" db="EMBL/GenBank/DDBJ databases">
        <title>Lachnoclostridium SNUG30386 gen.nov., sp.nov., isolated from human faeces.</title>
        <authorList>
            <person name="Seo B."/>
            <person name="Jeon K."/>
            <person name="Ko G."/>
        </authorList>
    </citation>
    <scope>NUCLEOTIDE SEQUENCE [LARGE SCALE GENOMIC DNA]</scope>
    <source>
        <strain evidence="2 3">SNUG30386</strain>
    </source>
</reference>
<protein>
    <submittedName>
        <fullName evidence="2">DUF2815 domain-containing protein</fullName>
    </submittedName>
</protein>
<sequence length="194" mass="21101">MANKISSATKVVIPCRISFANIFEAKSINGGEAKYSVSCLIPKEDKKTLLAIHKAVEAAKEDGKTRKWGGKIPPNLKLPLRDGDIDRPDDENYQEHFFVNASSKDAPQVVDRHVQPVTDPMMVYSGCYCNVSVNFYAFNANGNRGVAAGLGNVQFVKDGDRLSGKASAESDFDALDDEDVLGGDAGEELPDYLR</sequence>
<dbReference type="SUPFAM" id="SSF50249">
    <property type="entry name" value="Nucleic acid-binding proteins"/>
    <property type="match status" value="1"/>
</dbReference>
<proteinExistence type="predicted"/>
<gene>
    <name evidence="2" type="ORF">C7U56_04110</name>
</gene>
<dbReference type="RefSeq" id="WP_107000254.1">
    <property type="nucleotide sequence ID" value="NZ_PYLO01000001.1"/>
</dbReference>
<name>A0A2T3FUZ4_9CLOT</name>
<feature type="region of interest" description="Disordered" evidence="1">
    <location>
        <begin position="164"/>
        <end position="194"/>
    </location>
</feature>
<dbReference type="InterPro" id="IPR012340">
    <property type="entry name" value="NA-bd_OB-fold"/>
</dbReference>
<organism evidence="2 3">
    <name type="scientific">Clostridium fessum</name>
    <dbReference type="NCBI Taxonomy" id="2126740"/>
    <lineage>
        <taxon>Bacteria</taxon>
        <taxon>Bacillati</taxon>
        <taxon>Bacillota</taxon>
        <taxon>Clostridia</taxon>
        <taxon>Eubacteriales</taxon>
        <taxon>Clostridiaceae</taxon>
        <taxon>Clostridium</taxon>
    </lineage>
</organism>
<dbReference type="Proteomes" id="UP000241048">
    <property type="component" value="Unassembled WGS sequence"/>
</dbReference>
<dbReference type="InterPro" id="IPR022595">
    <property type="entry name" value="Enc34_ssDNA-bd"/>
</dbReference>
<keyword evidence="3" id="KW-1185">Reference proteome</keyword>
<dbReference type="EMBL" id="PYLO01000001">
    <property type="protein sequence ID" value="PST39105.1"/>
    <property type="molecule type" value="Genomic_DNA"/>
</dbReference>
<evidence type="ECO:0000313" key="2">
    <source>
        <dbReference type="EMBL" id="PST39105.1"/>
    </source>
</evidence>
<evidence type="ECO:0000256" key="1">
    <source>
        <dbReference type="SAM" id="MobiDB-lite"/>
    </source>
</evidence>
<comment type="caution">
    <text evidence="2">The sequence shown here is derived from an EMBL/GenBank/DDBJ whole genome shotgun (WGS) entry which is preliminary data.</text>
</comment>